<keyword evidence="2" id="KW-0378">Hydrolase</keyword>
<accession>A0A0S4VSN1</accession>
<feature type="domain" description="Exonuclease" evidence="4">
    <location>
        <begin position="3"/>
        <end position="183"/>
    </location>
</feature>
<dbReference type="SUPFAM" id="SSF53098">
    <property type="entry name" value="Ribonuclease H-like"/>
    <property type="match status" value="1"/>
</dbReference>
<dbReference type="Pfam" id="PF00929">
    <property type="entry name" value="RNase_T"/>
    <property type="match status" value="1"/>
</dbReference>
<evidence type="ECO:0000256" key="2">
    <source>
        <dbReference type="ARBA" id="ARBA00022801"/>
    </source>
</evidence>
<dbReference type="GO" id="GO:0003676">
    <property type="term" value="F:nucleic acid binding"/>
    <property type="evidence" value="ECO:0007669"/>
    <property type="project" value="InterPro"/>
</dbReference>
<dbReference type="PANTHER" id="PTHR23044:SF61">
    <property type="entry name" value="3'-5' EXORIBONUCLEASE 1-RELATED"/>
    <property type="match status" value="1"/>
</dbReference>
<evidence type="ECO:0000259" key="4">
    <source>
        <dbReference type="SMART" id="SM00479"/>
    </source>
</evidence>
<dbReference type="EMBL" id="LN899822">
    <property type="protein sequence ID" value="CUV64152.1"/>
    <property type="molecule type" value="Genomic_DNA"/>
</dbReference>
<dbReference type="GO" id="GO:0000175">
    <property type="term" value="F:3'-5'-RNA exonuclease activity"/>
    <property type="evidence" value="ECO:0007669"/>
    <property type="project" value="InterPro"/>
</dbReference>
<dbReference type="EMBL" id="LN899826">
    <property type="protein sequence ID" value="CUV42111.1"/>
    <property type="molecule type" value="Genomic_DNA"/>
</dbReference>
<dbReference type="InterPro" id="IPR013520">
    <property type="entry name" value="Ribonucl_H"/>
</dbReference>
<dbReference type="SMART" id="SM00479">
    <property type="entry name" value="EXOIII"/>
    <property type="match status" value="1"/>
</dbReference>
<name>A0A0S4VSN1_RALSL</name>
<organism evidence="6">
    <name type="scientific">Ralstonia solanacearum</name>
    <name type="common">Pseudomonas solanacearum</name>
    <dbReference type="NCBI Taxonomy" id="305"/>
    <lineage>
        <taxon>Bacteria</taxon>
        <taxon>Pseudomonadati</taxon>
        <taxon>Pseudomonadota</taxon>
        <taxon>Betaproteobacteria</taxon>
        <taxon>Burkholderiales</taxon>
        <taxon>Burkholderiaceae</taxon>
        <taxon>Ralstonia</taxon>
        <taxon>Ralstonia solanacearum species complex</taxon>
    </lineage>
</organism>
<evidence type="ECO:0000313" key="7">
    <source>
        <dbReference type="EMBL" id="CUV42111.1"/>
    </source>
</evidence>
<dbReference type="InterPro" id="IPR047201">
    <property type="entry name" value="ERI-1_3'hExo-like"/>
</dbReference>
<proteinExistence type="predicted"/>
<evidence type="ECO:0000313" key="6">
    <source>
        <dbReference type="EMBL" id="CUV37564.1"/>
    </source>
</evidence>
<dbReference type="GO" id="GO:0006259">
    <property type="term" value="P:DNA metabolic process"/>
    <property type="evidence" value="ECO:0007669"/>
    <property type="project" value="UniProtKB-ARBA"/>
</dbReference>
<dbReference type="PANTHER" id="PTHR23044">
    <property type="entry name" value="3'-5' EXONUCLEASE ERI1-RELATED"/>
    <property type="match status" value="1"/>
</dbReference>
<dbReference type="CDD" id="cd06133">
    <property type="entry name" value="ERI-1_3'hExo_like"/>
    <property type="match status" value="1"/>
</dbReference>
<dbReference type="InterPro" id="IPR012337">
    <property type="entry name" value="RNaseH-like_sf"/>
</dbReference>
<reference evidence="6" key="1">
    <citation type="submission" date="2015-10" db="EMBL/GenBank/DDBJ databases">
        <authorList>
            <person name="Gilbert D.G."/>
        </authorList>
    </citation>
    <scope>NUCLEOTIDE SEQUENCE</scope>
    <source>
        <strain evidence="6">Phyl III-seqv23</strain>
    </source>
</reference>
<dbReference type="Gene3D" id="3.30.420.10">
    <property type="entry name" value="Ribonuclease H-like superfamily/Ribonuclease H"/>
    <property type="match status" value="1"/>
</dbReference>
<protein>
    <submittedName>
        <fullName evidence="6">Exonuclease</fullName>
    </submittedName>
</protein>
<dbReference type="EMBL" id="LN899825">
    <property type="protein sequence ID" value="CUV37564.1"/>
    <property type="molecule type" value="Genomic_DNA"/>
</dbReference>
<evidence type="ECO:0000313" key="8">
    <source>
        <dbReference type="EMBL" id="CUV64152.1"/>
    </source>
</evidence>
<dbReference type="InterPro" id="IPR051274">
    <property type="entry name" value="3-5_Exoribonuclease"/>
</dbReference>
<gene>
    <name evidence="6" type="primary">kapD</name>
    <name evidence="8" type="ORF">RD1301_v1_5010004</name>
    <name evidence="5" type="ORF">RUN1744_v1_1740004</name>
    <name evidence="6" type="ORF">TD1301_v1_3900004</name>
    <name evidence="7" type="ORF">TF3108_v1_1070005</name>
</gene>
<sequence>MWPILVVDLEATCANDGSIGPEEMEIIEIGACWVNEQCRIFDTFQSFVRPSRHAVLTDFCTALTGIAQEQVDAAPALLCVAEDLRVFVERHRGPSSSWGSWGTYDRKQLQRECGGLSVEPLLGLPHQNLKRFFAKRQRIGKEVGMAMASRMTGIQLEGQHHRALDDACNIAKLLPWIFGVNSLG</sequence>
<dbReference type="EMBL" id="LN899823">
    <property type="protein sequence ID" value="CUV26553.1"/>
    <property type="molecule type" value="Genomic_DNA"/>
</dbReference>
<evidence type="ECO:0000256" key="1">
    <source>
        <dbReference type="ARBA" id="ARBA00022722"/>
    </source>
</evidence>
<evidence type="ECO:0000256" key="3">
    <source>
        <dbReference type="ARBA" id="ARBA00022839"/>
    </source>
</evidence>
<keyword evidence="3 6" id="KW-0269">Exonuclease</keyword>
<dbReference type="InterPro" id="IPR036397">
    <property type="entry name" value="RNaseH_sf"/>
</dbReference>
<keyword evidence="1" id="KW-0540">Nuclease</keyword>
<dbReference type="AlphaFoldDB" id="A0A0S4VSN1"/>
<evidence type="ECO:0000313" key="5">
    <source>
        <dbReference type="EMBL" id="CUV26553.1"/>
    </source>
</evidence>